<evidence type="ECO:0000313" key="5">
    <source>
        <dbReference type="EMBL" id="HIT49413.1"/>
    </source>
</evidence>
<dbReference type="AlphaFoldDB" id="A0A9D1KJ30"/>
<evidence type="ECO:0000256" key="2">
    <source>
        <dbReference type="ARBA" id="ARBA00023125"/>
    </source>
</evidence>
<dbReference type="Pfam" id="PF12833">
    <property type="entry name" value="HTH_18"/>
    <property type="match status" value="1"/>
</dbReference>
<evidence type="ECO:0000256" key="1">
    <source>
        <dbReference type="ARBA" id="ARBA00023015"/>
    </source>
</evidence>
<organism evidence="5 6">
    <name type="scientific">Candidatus Pelethenecus faecipullorum</name>
    <dbReference type="NCBI Taxonomy" id="2840900"/>
    <lineage>
        <taxon>Bacteria</taxon>
        <taxon>Bacillati</taxon>
        <taxon>Mycoplasmatota</taxon>
        <taxon>Mollicutes</taxon>
        <taxon>Candidatus Pelethenecus</taxon>
    </lineage>
</organism>
<proteinExistence type="predicted"/>
<dbReference type="GO" id="GO:0043565">
    <property type="term" value="F:sequence-specific DNA binding"/>
    <property type="evidence" value="ECO:0007669"/>
    <property type="project" value="InterPro"/>
</dbReference>
<name>A0A9D1KJ30_9MOLU</name>
<dbReference type="PROSITE" id="PS01124">
    <property type="entry name" value="HTH_ARAC_FAMILY_2"/>
    <property type="match status" value="1"/>
</dbReference>
<evidence type="ECO:0000313" key="6">
    <source>
        <dbReference type="Proteomes" id="UP000886758"/>
    </source>
</evidence>
<keyword evidence="3" id="KW-0804">Transcription</keyword>
<reference evidence="5" key="2">
    <citation type="journal article" date="2021" name="PeerJ">
        <title>Extensive microbial diversity within the chicken gut microbiome revealed by metagenomics and culture.</title>
        <authorList>
            <person name="Gilroy R."/>
            <person name="Ravi A."/>
            <person name="Getino M."/>
            <person name="Pursley I."/>
            <person name="Horton D.L."/>
            <person name="Alikhan N.F."/>
            <person name="Baker D."/>
            <person name="Gharbi K."/>
            <person name="Hall N."/>
            <person name="Watson M."/>
            <person name="Adriaenssens E.M."/>
            <person name="Foster-Nyarko E."/>
            <person name="Jarju S."/>
            <person name="Secka A."/>
            <person name="Antonio M."/>
            <person name="Oren A."/>
            <person name="Chaudhuri R.R."/>
            <person name="La Ragione R."/>
            <person name="Hildebrand F."/>
            <person name="Pallen M.J."/>
        </authorList>
    </citation>
    <scope>NUCLEOTIDE SEQUENCE</scope>
    <source>
        <strain evidence="5">ChiW17-6978</strain>
    </source>
</reference>
<feature type="domain" description="HTH araC/xylS-type" evidence="4">
    <location>
        <begin position="104"/>
        <end position="202"/>
    </location>
</feature>
<dbReference type="PRINTS" id="PR00032">
    <property type="entry name" value="HTHARAC"/>
</dbReference>
<comment type="caution">
    <text evidence="5">The sequence shown here is derived from an EMBL/GenBank/DDBJ whole genome shotgun (WGS) entry which is preliminary data.</text>
</comment>
<dbReference type="EMBL" id="DVLF01000005">
    <property type="protein sequence ID" value="HIT49413.1"/>
    <property type="molecule type" value="Genomic_DNA"/>
</dbReference>
<dbReference type="Proteomes" id="UP000886758">
    <property type="component" value="Unassembled WGS sequence"/>
</dbReference>
<dbReference type="PANTHER" id="PTHR43280">
    <property type="entry name" value="ARAC-FAMILY TRANSCRIPTIONAL REGULATOR"/>
    <property type="match status" value="1"/>
</dbReference>
<dbReference type="InterPro" id="IPR020449">
    <property type="entry name" value="Tscrpt_reg_AraC-type_HTH"/>
</dbReference>
<dbReference type="SUPFAM" id="SSF46689">
    <property type="entry name" value="Homeodomain-like"/>
    <property type="match status" value="1"/>
</dbReference>
<dbReference type="PROSITE" id="PS00041">
    <property type="entry name" value="HTH_ARAC_FAMILY_1"/>
    <property type="match status" value="1"/>
</dbReference>
<dbReference type="Gene3D" id="1.10.10.60">
    <property type="entry name" value="Homeodomain-like"/>
    <property type="match status" value="2"/>
</dbReference>
<evidence type="ECO:0000259" key="4">
    <source>
        <dbReference type="PROSITE" id="PS01124"/>
    </source>
</evidence>
<sequence>SNQIHSLKTDEKQAKIYAFVFSPKLFFSSEESVFSKYLERLVLPTYRLTGPLDFDLLYHTFKNAKANYEWQILACLVPLFLEIFEGHPYIPVNQEPNKDIVLVKKIMIYLEEHFQDKITLSKVSKEVGVCKTEICRIFKEQTTFTIMDFLNEVRIEKSLYLLKQGEMTITEIAQSVGFNASSYYAQVFKKMIGVSPKTYLFKQKNI</sequence>
<accession>A0A9D1KJ30</accession>
<dbReference type="InterPro" id="IPR018062">
    <property type="entry name" value="HTH_AraC-typ_CS"/>
</dbReference>
<dbReference type="InterPro" id="IPR009057">
    <property type="entry name" value="Homeodomain-like_sf"/>
</dbReference>
<dbReference type="PANTHER" id="PTHR43280:SF2">
    <property type="entry name" value="HTH-TYPE TRANSCRIPTIONAL REGULATOR EXSA"/>
    <property type="match status" value="1"/>
</dbReference>
<keyword evidence="1" id="KW-0805">Transcription regulation</keyword>
<evidence type="ECO:0000256" key="3">
    <source>
        <dbReference type="ARBA" id="ARBA00023163"/>
    </source>
</evidence>
<feature type="non-terminal residue" evidence="5">
    <location>
        <position position="1"/>
    </location>
</feature>
<reference evidence="5" key="1">
    <citation type="submission" date="2020-10" db="EMBL/GenBank/DDBJ databases">
        <authorList>
            <person name="Gilroy R."/>
        </authorList>
    </citation>
    <scope>NUCLEOTIDE SEQUENCE</scope>
    <source>
        <strain evidence="5">ChiW17-6978</strain>
    </source>
</reference>
<gene>
    <name evidence="5" type="ORF">IAD46_00125</name>
</gene>
<dbReference type="SMART" id="SM00342">
    <property type="entry name" value="HTH_ARAC"/>
    <property type="match status" value="1"/>
</dbReference>
<keyword evidence="2" id="KW-0238">DNA-binding</keyword>
<protein>
    <submittedName>
        <fullName evidence="5">Helix-turn-helix transcriptional regulator</fullName>
    </submittedName>
</protein>
<dbReference type="GO" id="GO:0003700">
    <property type="term" value="F:DNA-binding transcription factor activity"/>
    <property type="evidence" value="ECO:0007669"/>
    <property type="project" value="InterPro"/>
</dbReference>
<dbReference type="InterPro" id="IPR018060">
    <property type="entry name" value="HTH_AraC"/>
</dbReference>